<feature type="domain" description="DM10" evidence="9">
    <location>
        <begin position="227"/>
        <end position="331"/>
    </location>
</feature>
<dbReference type="GO" id="GO:0005509">
    <property type="term" value="F:calcium ion binding"/>
    <property type="evidence" value="ECO:0007669"/>
    <property type="project" value="InterPro"/>
</dbReference>
<dbReference type="AlphaFoldDB" id="A0A820B0D5"/>
<dbReference type="SMART" id="SM00676">
    <property type="entry name" value="DM10"/>
    <property type="match status" value="2"/>
</dbReference>
<feature type="domain" description="DM10" evidence="9">
    <location>
        <begin position="50"/>
        <end position="170"/>
    </location>
</feature>
<dbReference type="GO" id="GO:0005930">
    <property type="term" value="C:axoneme"/>
    <property type="evidence" value="ECO:0007669"/>
    <property type="project" value="TreeGrafter"/>
</dbReference>
<keyword evidence="11" id="KW-1185">Reference proteome</keyword>
<evidence type="ECO:0000256" key="1">
    <source>
        <dbReference type="ARBA" id="ARBA00004611"/>
    </source>
</evidence>
<dbReference type="Proteomes" id="UP000663866">
    <property type="component" value="Unassembled WGS sequence"/>
</dbReference>
<dbReference type="InterPro" id="IPR040193">
    <property type="entry name" value="EFHC1/EFHC2/EFHB"/>
</dbReference>
<feature type="domain" description="EF-hand" evidence="8">
    <location>
        <begin position="387"/>
        <end position="422"/>
    </location>
</feature>
<dbReference type="Pfam" id="PF13499">
    <property type="entry name" value="EF-hand_7"/>
    <property type="match status" value="1"/>
</dbReference>
<protein>
    <recommendedName>
        <fullName evidence="12">EF-hand domain-containing protein 1</fullName>
    </recommendedName>
</protein>
<dbReference type="PROSITE" id="PS51336">
    <property type="entry name" value="DM10"/>
    <property type="match status" value="2"/>
</dbReference>
<keyword evidence="6" id="KW-0206">Cytoskeleton</keyword>
<dbReference type="CDD" id="cd00051">
    <property type="entry name" value="EFh"/>
    <property type="match status" value="1"/>
</dbReference>
<dbReference type="EMBL" id="CAJOBG010006808">
    <property type="protein sequence ID" value="CAF4198164.1"/>
    <property type="molecule type" value="Genomic_DNA"/>
</dbReference>
<reference evidence="10" key="1">
    <citation type="submission" date="2021-02" db="EMBL/GenBank/DDBJ databases">
        <authorList>
            <person name="Nowell W R."/>
        </authorList>
    </citation>
    <scope>NUCLEOTIDE SEQUENCE</scope>
</reference>
<dbReference type="PANTHER" id="PTHR12086:SF9">
    <property type="entry name" value="EF-HAND DOMAIN-CONTAINING PROTEIN 1"/>
    <property type="match status" value="1"/>
</dbReference>
<sequence>EWLESEGIYVNETELIPRDPYLTKRNQAAEIKSYKTKPDFDKLKQYVEMDRKVLRFYAVWNDRSQMFGEQREFIIHYYLVNDTMEVREVHKANDGRDPFPMLITRHKIPKDRYDIKGTFPHVFLELTETEVTNYYKPSDLMIGKTVNIYGRNFLLYDCDMFTKTFYTKNFGVNNFQSINIQDPPNEYAKMEIPPYNGFGSLEDSLQNCLRLQPERPKKDYVKLMENDHRVLRYEAILDSPCEDDKLRKFIISYRLGDDTITIHEPPQRNTGIIGGRFLERTRVSKPNSTPEHPQFYGPSDLHIGATIEVFRQRFIICSADLFVLKYAEEHPEQFTPAVIESLRQHLGNEIGRSDARLTTNIRVQRRPGDFIRLYAEVRNKLKHMRITNHEEIRQMFLRYDKDRQGFISRENINDIFRQINLPLDNDLTDAMIAECTTNEQGKISLYDFLRFFDN</sequence>
<evidence type="ECO:0000313" key="10">
    <source>
        <dbReference type="EMBL" id="CAF4198164.1"/>
    </source>
</evidence>
<comment type="caution">
    <text evidence="10">The sequence shown here is derived from an EMBL/GenBank/DDBJ whole genome shotgun (WGS) entry which is preliminary data.</text>
</comment>
<dbReference type="Pfam" id="PF06565">
    <property type="entry name" value="DM10_dom"/>
    <property type="match status" value="2"/>
</dbReference>
<dbReference type="GO" id="GO:0060285">
    <property type="term" value="P:cilium-dependent cell motility"/>
    <property type="evidence" value="ECO:0007669"/>
    <property type="project" value="TreeGrafter"/>
</dbReference>
<dbReference type="Gene3D" id="2.30.29.170">
    <property type="match status" value="2"/>
</dbReference>
<keyword evidence="2" id="KW-0963">Cytoplasm</keyword>
<dbReference type="GO" id="GO:0043014">
    <property type="term" value="F:alpha-tubulin binding"/>
    <property type="evidence" value="ECO:0007669"/>
    <property type="project" value="TreeGrafter"/>
</dbReference>
<dbReference type="PANTHER" id="PTHR12086">
    <property type="entry name" value="EF-HAND DOMAIN C-TERMINAL CONTAINING PROTEIN"/>
    <property type="match status" value="1"/>
</dbReference>
<dbReference type="InterPro" id="IPR006602">
    <property type="entry name" value="DM10_dom"/>
</dbReference>
<comment type="subcellular location">
    <subcellularLocation>
        <location evidence="1">Cytoplasm</location>
        <location evidence="1">Cytoskeleton</location>
        <location evidence="1">Flagellum axoneme</location>
    </subcellularLocation>
</comment>
<evidence type="ECO:0000256" key="7">
    <source>
        <dbReference type="ARBA" id="ARBA00023273"/>
    </source>
</evidence>
<accession>A0A820B0D5</accession>
<evidence type="ECO:0000256" key="3">
    <source>
        <dbReference type="ARBA" id="ARBA00022737"/>
    </source>
</evidence>
<dbReference type="PROSITE" id="PS50222">
    <property type="entry name" value="EF_HAND_2"/>
    <property type="match status" value="1"/>
</dbReference>
<dbReference type="SUPFAM" id="SSF47473">
    <property type="entry name" value="EF-hand"/>
    <property type="match status" value="1"/>
</dbReference>
<keyword evidence="4" id="KW-0282">Flagellum</keyword>
<dbReference type="GO" id="GO:0072686">
    <property type="term" value="C:mitotic spindle"/>
    <property type="evidence" value="ECO:0007669"/>
    <property type="project" value="TreeGrafter"/>
</dbReference>
<dbReference type="GO" id="GO:0007052">
    <property type="term" value="P:mitotic spindle organization"/>
    <property type="evidence" value="ECO:0007669"/>
    <property type="project" value="TreeGrafter"/>
</dbReference>
<evidence type="ECO:0000313" key="11">
    <source>
        <dbReference type="Proteomes" id="UP000663866"/>
    </source>
</evidence>
<evidence type="ECO:0000256" key="4">
    <source>
        <dbReference type="ARBA" id="ARBA00022846"/>
    </source>
</evidence>
<evidence type="ECO:0000259" key="9">
    <source>
        <dbReference type="PROSITE" id="PS51336"/>
    </source>
</evidence>
<evidence type="ECO:0000256" key="5">
    <source>
        <dbReference type="ARBA" id="ARBA00023069"/>
    </source>
</evidence>
<evidence type="ECO:0000259" key="8">
    <source>
        <dbReference type="PROSITE" id="PS50222"/>
    </source>
</evidence>
<evidence type="ECO:0000256" key="2">
    <source>
        <dbReference type="ARBA" id="ARBA00022490"/>
    </source>
</evidence>
<dbReference type="FunFam" id="2.30.29.170:FF:000001">
    <property type="entry name" value="EF-hand domain containing 1"/>
    <property type="match status" value="1"/>
</dbReference>
<keyword evidence="3" id="KW-0677">Repeat</keyword>
<keyword evidence="7" id="KW-0966">Cell projection</keyword>
<keyword evidence="5" id="KW-0969">Cilium</keyword>
<dbReference type="InterPro" id="IPR002048">
    <property type="entry name" value="EF_hand_dom"/>
</dbReference>
<dbReference type="GO" id="GO:0000281">
    <property type="term" value="P:mitotic cytokinesis"/>
    <property type="evidence" value="ECO:0007669"/>
    <property type="project" value="TreeGrafter"/>
</dbReference>
<organism evidence="10 11">
    <name type="scientific">Rotaria magnacalcarata</name>
    <dbReference type="NCBI Taxonomy" id="392030"/>
    <lineage>
        <taxon>Eukaryota</taxon>
        <taxon>Metazoa</taxon>
        <taxon>Spiralia</taxon>
        <taxon>Gnathifera</taxon>
        <taxon>Rotifera</taxon>
        <taxon>Eurotatoria</taxon>
        <taxon>Bdelloidea</taxon>
        <taxon>Philodinida</taxon>
        <taxon>Philodinidae</taxon>
        <taxon>Rotaria</taxon>
    </lineage>
</organism>
<evidence type="ECO:0000256" key="6">
    <source>
        <dbReference type="ARBA" id="ARBA00023212"/>
    </source>
</evidence>
<evidence type="ECO:0008006" key="12">
    <source>
        <dbReference type="Google" id="ProtNLM"/>
    </source>
</evidence>
<gene>
    <name evidence="10" type="ORF">OVN521_LOCUS26239</name>
</gene>
<dbReference type="Gene3D" id="1.10.238.10">
    <property type="entry name" value="EF-hand"/>
    <property type="match status" value="1"/>
</dbReference>
<name>A0A820B0D5_9BILA</name>
<dbReference type="FunFam" id="2.30.29.170:FF:000002">
    <property type="entry name" value="EF-hand domain (C-terminal) containing 1"/>
    <property type="match status" value="1"/>
</dbReference>
<feature type="non-terminal residue" evidence="10">
    <location>
        <position position="454"/>
    </location>
</feature>
<dbReference type="InterPro" id="IPR011992">
    <property type="entry name" value="EF-hand-dom_pair"/>
</dbReference>
<proteinExistence type="predicted"/>